<keyword evidence="2" id="KW-0805">Transcription regulation</keyword>
<dbReference type="SUPFAM" id="SSF46785">
    <property type="entry name" value="Winged helix' DNA-binding domain"/>
    <property type="match status" value="1"/>
</dbReference>
<accession>A0A3N5XZ99</accession>
<evidence type="ECO:0000256" key="3">
    <source>
        <dbReference type="ARBA" id="ARBA00023125"/>
    </source>
</evidence>
<dbReference type="Gene3D" id="1.10.10.10">
    <property type="entry name" value="Winged helix-like DNA-binding domain superfamily/Winged helix DNA-binding domain"/>
    <property type="match status" value="1"/>
</dbReference>
<organism evidence="6 7">
    <name type="scientific">Alteromonas sediminis</name>
    <dbReference type="NCBI Taxonomy" id="2259342"/>
    <lineage>
        <taxon>Bacteria</taxon>
        <taxon>Pseudomonadati</taxon>
        <taxon>Pseudomonadota</taxon>
        <taxon>Gammaproteobacteria</taxon>
        <taxon>Alteromonadales</taxon>
        <taxon>Alteromonadaceae</taxon>
        <taxon>Alteromonas/Salinimonas group</taxon>
        <taxon>Alteromonas</taxon>
    </lineage>
</organism>
<dbReference type="Proteomes" id="UP000275281">
    <property type="component" value="Unassembled WGS sequence"/>
</dbReference>
<comment type="caution">
    <text evidence="6">The sequence shown here is derived from an EMBL/GenBank/DDBJ whole genome shotgun (WGS) entry which is preliminary data.</text>
</comment>
<name>A0A3N5XZ99_9ALTE</name>
<dbReference type="GO" id="GO:0003700">
    <property type="term" value="F:DNA-binding transcription factor activity"/>
    <property type="evidence" value="ECO:0007669"/>
    <property type="project" value="InterPro"/>
</dbReference>
<evidence type="ECO:0000313" key="6">
    <source>
        <dbReference type="EMBL" id="RPJ65823.1"/>
    </source>
</evidence>
<dbReference type="OrthoDB" id="9785745at2"/>
<sequence length="303" mass="33799">MRKTFHTRQLTFRQLEIFKTVAERNSVTEAAQVLHLAQSTVSTQLAKLVQTTGFELYEQIGKKLYLTGAGKDMLAACRDMFDVLDALESRFAQRAGLSVGHLRISAVTTSKYLVPNWLGSFCRQFPEIEPEFNIGNRAEIIQRLKANMDDLYIFSHLPKELDIHATPITDNPLVLIAPKGHHLTTCTNLSWEHVRKERFLIREKGSGTRHAVEAFFNMYGAPLMRPLGIASNEAIKESVVAGLGVAIISRHALSHMAPGNLVELNVKEFPIPSTWYLVTPKGKAMSPVTQAFSTHVDAMLGCK</sequence>
<dbReference type="GO" id="GO:0000976">
    <property type="term" value="F:transcription cis-regulatory region binding"/>
    <property type="evidence" value="ECO:0007669"/>
    <property type="project" value="TreeGrafter"/>
</dbReference>
<evidence type="ECO:0000256" key="1">
    <source>
        <dbReference type="ARBA" id="ARBA00009437"/>
    </source>
</evidence>
<proteinExistence type="inferred from homology"/>
<keyword evidence="3" id="KW-0238">DNA-binding</keyword>
<evidence type="ECO:0000313" key="7">
    <source>
        <dbReference type="Proteomes" id="UP000275281"/>
    </source>
</evidence>
<keyword evidence="4" id="KW-0804">Transcription</keyword>
<dbReference type="PROSITE" id="PS50931">
    <property type="entry name" value="HTH_LYSR"/>
    <property type="match status" value="1"/>
</dbReference>
<dbReference type="PANTHER" id="PTHR30126">
    <property type="entry name" value="HTH-TYPE TRANSCRIPTIONAL REGULATOR"/>
    <property type="match status" value="1"/>
</dbReference>
<dbReference type="Pfam" id="PF00126">
    <property type="entry name" value="HTH_1"/>
    <property type="match status" value="1"/>
</dbReference>
<comment type="similarity">
    <text evidence="1">Belongs to the LysR transcriptional regulatory family.</text>
</comment>
<dbReference type="InterPro" id="IPR036388">
    <property type="entry name" value="WH-like_DNA-bd_sf"/>
</dbReference>
<gene>
    <name evidence="6" type="ORF">DRW07_13510</name>
</gene>
<dbReference type="InterPro" id="IPR036390">
    <property type="entry name" value="WH_DNA-bd_sf"/>
</dbReference>
<protein>
    <submittedName>
        <fullName evidence="6">LysR family transcriptional regulator</fullName>
    </submittedName>
</protein>
<dbReference type="InterPro" id="IPR000847">
    <property type="entry name" value="LysR_HTH_N"/>
</dbReference>
<evidence type="ECO:0000256" key="2">
    <source>
        <dbReference type="ARBA" id="ARBA00023015"/>
    </source>
</evidence>
<dbReference type="Gene3D" id="3.40.190.290">
    <property type="match status" value="1"/>
</dbReference>
<dbReference type="PANTHER" id="PTHR30126:SF5">
    <property type="entry name" value="HTH-TYPE TRANSCRIPTIONAL ACTIVATOR CMPR"/>
    <property type="match status" value="1"/>
</dbReference>
<dbReference type="SUPFAM" id="SSF53850">
    <property type="entry name" value="Periplasmic binding protein-like II"/>
    <property type="match status" value="1"/>
</dbReference>
<keyword evidence="7" id="KW-1185">Reference proteome</keyword>
<evidence type="ECO:0000259" key="5">
    <source>
        <dbReference type="PROSITE" id="PS50931"/>
    </source>
</evidence>
<evidence type="ECO:0000256" key="4">
    <source>
        <dbReference type="ARBA" id="ARBA00023163"/>
    </source>
</evidence>
<dbReference type="AlphaFoldDB" id="A0A3N5XZ99"/>
<reference evidence="6 7" key="1">
    <citation type="submission" date="2018-11" db="EMBL/GenBank/DDBJ databases">
        <authorList>
            <person name="Ye M.-Q."/>
            <person name="Du Z.-J."/>
        </authorList>
    </citation>
    <scope>NUCLEOTIDE SEQUENCE [LARGE SCALE GENOMIC DNA]</scope>
    <source>
        <strain evidence="6 7">U0105</strain>
    </source>
</reference>
<dbReference type="EMBL" id="RPOK01000004">
    <property type="protein sequence ID" value="RPJ65823.1"/>
    <property type="molecule type" value="Genomic_DNA"/>
</dbReference>
<dbReference type="Pfam" id="PF03466">
    <property type="entry name" value="LysR_substrate"/>
    <property type="match status" value="1"/>
</dbReference>
<feature type="domain" description="HTH lysR-type" evidence="5">
    <location>
        <begin position="10"/>
        <end position="67"/>
    </location>
</feature>
<dbReference type="RefSeq" id="WP_124028454.1">
    <property type="nucleotide sequence ID" value="NZ_JBHRSN010000007.1"/>
</dbReference>
<dbReference type="InterPro" id="IPR005119">
    <property type="entry name" value="LysR_subst-bd"/>
</dbReference>